<evidence type="ECO:0000256" key="7">
    <source>
        <dbReference type="SAM" id="Phobius"/>
    </source>
</evidence>
<feature type="transmembrane region" description="Helical" evidence="7">
    <location>
        <begin position="84"/>
        <end position="101"/>
    </location>
</feature>
<comment type="subcellular location">
    <subcellularLocation>
        <location evidence="1">Cell membrane</location>
        <topology evidence="1">Multi-pass membrane protein</topology>
    </subcellularLocation>
</comment>
<evidence type="ECO:0000256" key="1">
    <source>
        <dbReference type="ARBA" id="ARBA00004651"/>
    </source>
</evidence>
<sequence>MQMIEPVVVMILASFTIVMIVMPLLIKKLKKKGTVTTDYYKHDLRKIPTRGGVVILGVVFLMLGIATLIEHLPFSAVSMHISDVDWAVIIVAGLFGAFGLVDDFVDVGRPVKIFLLFIFSFRLIFEIGSTTVIIPFIGNVDFGMFYLFMIIPVYVMVSANLVNMHSGFNGLASGLSAIVLASLLLKFIIAGNEGIFTLGCILGATLGFLWYNRYPARIFLGNVGSLSIGAAIGAAIVVSGYVVAGFVMLIPHIINFLMYVYWRVMHRRHPEDNRWKIKKFGKVREDRTLEVPNCLTLKWVLPYYFRITEKQAVLAMYALTIPFCIAGLFIPY</sequence>
<organism evidence="8">
    <name type="scientific">Candidatus Methanophagaceae archaeon ANME-1 ERB6</name>
    <dbReference type="NCBI Taxonomy" id="2759912"/>
    <lineage>
        <taxon>Archaea</taxon>
        <taxon>Methanobacteriati</taxon>
        <taxon>Methanobacteriota</taxon>
        <taxon>Stenosarchaea group</taxon>
        <taxon>Methanomicrobia</taxon>
        <taxon>Candidatus Methanophagales</taxon>
        <taxon>Candidatus Methanophagaceae</taxon>
    </lineage>
</organism>
<dbReference type="PANTHER" id="PTHR22926">
    <property type="entry name" value="PHOSPHO-N-ACETYLMURAMOYL-PENTAPEPTIDE-TRANSFERASE"/>
    <property type="match status" value="1"/>
</dbReference>
<dbReference type="AlphaFoldDB" id="A0A7G9YYI6"/>
<keyword evidence="2" id="KW-1003">Cell membrane</keyword>
<dbReference type="Pfam" id="PF00953">
    <property type="entry name" value="Glycos_transf_4"/>
    <property type="match status" value="1"/>
</dbReference>
<feature type="transmembrane region" description="Helical" evidence="7">
    <location>
        <begin position="218"/>
        <end position="237"/>
    </location>
</feature>
<dbReference type="GO" id="GO:0005886">
    <property type="term" value="C:plasma membrane"/>
    <property type="evidence" value="ECO:0007669"/>
    <property type="project" value="UniProtKB-SubCell"/>
</dbReference>
<evidence type="ECO:0000256" key="2">
    <source>
        <dbReference type="ARBA" id="ARBA00022475"/>
    </source>
</evidence>
<dbReference type="EC" id="2.7.8.13" evidence="8"/>
<keyword evidence="3 8" id="KW-0808">Transferase</keyword>
<dbReference type="EMBL" id="MT631530">
    <property type="protein sequence ID" value="QNO53070.1"/>
    <property type="molecule type" value="Genomic_DNA"/>
</dbReference>
<proteinExistence type="predicted"/>
<evidence type="ECO:0000256" key="3">
    <source>
        <dbReference type="ARBA" id="ARBA00022679"/>
    </source>
</evidence>
<feature type="transmembrane region" description="Helical" evidence="7">
    <location>
        <begin position="169"/>
        <end position="189"/>
    </location>
</feature>
<dbReference type="GO" id="GO:0044038">
    <property type="term" value="P:cell wall macromolecule biosynthetic process"/>
    <property type="evidence" value="ECO:0007669"/>
    <property type="project" value="TreeGrafter"/>
</dbReference>
<reference evidence="8" key="1">
    <citation type="submission" date="2020-06" db="EMBL/GenBank/DDBJ databases">
        <title>Unique genomic features of the anaerobic methanotrophic archaea.</title>
        <authorList>
            <person name="Chadwick G.L."/>
            <person name="Skennerton C.T."/>
            <person name="Laso-Perez R."/>
            <person name="Leu A.O."/>
            <person name="Speth D.R."/>
            <person name="Yu H."/>
            <person name="Morgan-Lang C."/>
            <person name="Hatzenpichler R."/>
            <person name="Goudeau D."/>
            <person name="Malmstrom R."/>
            <person name="Brazelton W.J."/>
            <person name="Woyke T."/>
            <person name="Hallam S.J."/>
            <person name="Tyson G.W."/>
            <person name="Wegener G."/>
            <person name="Boetius A."/>
            <person name="Orphan V."/>
        </authorList>
    </citation>
    <scope>NUCLEOTIDE SEQUENCE</scope>
</reference>
<evidence type="ECO:0000256" key="5">
    <source>
        <dbReference type="ARBA" id="ARBA00022989"/>
    </source>
</evidence>
<feature type="transmembrane region" description="Helical" evidence="7">
    <location>
        <begin position="143"/>
        <end position="162"/>
    </location>
</feature>
<feature type="transmembrane region" description="Helical" evidence="7">
    <location>
        <begin position="195"/>
        <end position="211"/>
    </location>
</feature>
<dbReference type="PANTHER" id="PTHR22926:SF3">
    <property type="entry name" value="UNDECAPRENYL-PHOSPHATE ALPHA-N-ACETYLGLUCOSAMINYL 1-PHOSPHATE TRANSFERASE"/>
    <property type="match status" value="1"/>
</dbReference>
<feature type="transmembrane region" description="Helical" evidence="7">
    <location>
        <begin position="47"/>
        <end position="69"/>
    </location>
</feature>
<feature type="transmembrane region" description="Helical" evidence="7">
    <location>
        <begin position="312"/>
        <end position="330"/>
    </location>
</feature>
<dbReference type="InterPro" id="IPR000715">
    <property type="entry name" value="Glycosyl_transferase_4"/>
</dbReference>
<keyword evidence="6 7" id="KW-0472">Membrane</keyword>
<protein>
    <submittedName>
        <fullName evidence="8">Phospho-N-acetylmuramoyl-pentapeptide-transferase</fullName>
        <ecNumber evidence="8">2.7.8.13</ecNumber>
    </submittedName>
</protein>
<dbReference type="GO" id="GO:0016780">
    <property type="term" value="F:phosphotransferase activity, for other substituted phosphate groups"/>
    <property type="evidence" value="ECO:0007669"/>
    <property type="project" value="InterPro"/>
</dbReference>
<gene>
    <name evidence="8" type="primary">mraY</name>
    <name evidence="8" type="ORF">GGECLBBC_00009</name>
</gene>
<keyword evidence="5 7" id="KW-1133">Transmembrane helix</keyword>
<keyword evidence="4 7" id="KW-0812">Transmembrane</keyword>
<feature type="transmembrane region" description="Helical" evidence="7">
    <location>
        <begin position="6"/>
        <end position="26"/>
    </location>
</feature>
<feature type="transmembrane region" description="Helical" evidence="7">
    <location>
        <begin position="113"/>
        <end position="137"/>
    </location>
</feature>
<evidence type="ECO:0000256" key="4">
    <source>
        <dbReference type="ARBA" id="ARBA00022692"/>
    </source>
</evidence>
<accession>A0A7G9YYI6</accession>
<feature type="transmembrane region" description="Helical" evidence="7">
    <location>
        <begin position="243"/>
        <end position="262"/>
    </location>
</feature>
<dbReference type="GO" id="GO:0071555">
    <property type="term" value="P:cell wall organization"/>
    <property type="evidence" value="ECO:0007669"/>
    <property type="project" value="TreeGrafter"/>
</dbReference>
<evidence type="ECO:0000313" key="8">
    <source>
        <dbReference type="EMBL" id="QNO53070.1"/>
    </source>
</evidence>
<name>A0A7G9YYI6_9EURY</name>
<evidence type="ECO:0000256" key="6">
    <source>
        <dbReference type="ARBA" id="ARBA00023136"/>
    </source>
</evidence>